<dbReference type="InterPro" id="IPR012674">
    <property type="entry name" value="Calycin"/>
</dbReference>
<reference evidence="7 8" key="1">
    <citation type="journal article" date="2021" name="Elife">
        <title>Chloroplast acquisition without the gene transfer in kleptoplastic sea slugs, Plakobranchus ocellatus.</title>
        <authorList>
            <person name="Maeda T."/>
            <person name="Takahashi S."/>
            <person name="Yoshida T."/>
            <person name="Shimamura S."/>
            <person name="Takaki Y."/>
            <person name="Nagai Y."/>
            <person name="Toyoda A."/>
            <person name="Suzuki Y."/>
            <person name="Arimoto A."/>
            <person name="Ishii H."/>
            <person name="Satoh N."/>
            <person name="Nishiyama T."/>
            <person name="Hasebe M."/>
            <person name="Maruyama T."/>
            <person name="Minagawa J."/>
            <person name="Obokata J."/>
            <person name="Shigenobu S."/>
        </authorList>
    </citation>
    <scope>NUCLEOTIDE SEQUENCE [LARGE SCALE GENOMIC DNA]</scope>
</reference>
<dbReference type="InterPro" id="IPR000566">
    <property type="entry name" value="Lipocln_cytosolic_FA-bd_dom"/>
</dbReference>
<dbReference type="PANTHER" id="PTHR10612:SF34">
    <property type="entry name" value="APOLIPOPROTEIN D"/>
    <property type="match status" value="1"/>
</dbReference>
<dbReference type="Proteomes" id="UP000762676">
    <property type="component" value="Unassembled WGS sequence"/>
</dbReference>
<evidence type="ECO:0000256" key="1">
    <source>
        <dbReference type="ARBA" id="ARBA00006889"/>
    </source>
</evidence>
<evidence type="ECO:0000256" key="2">
    <source>
        <dbReference type="ARBA" id="ARBA00019890"/>
    </source>
</evidence>
<evidence type="ECO:0000256" key="3">
    <source>
        <dbReference type="ARBA" id="ARBA00023121"/>
    </source>
</evidence>
<evidence type="ECO:0000313" key="7">
    <source>
        <dbReference type="EMBL" id="GFR61435.1"/>
    </source>
</evidence>
<dbReference type="PANTHER" id="PTHR10612">
    <property type="entry name" value="APOLIPOPROTEIN D"/>
    <property type="match status" value="1"/>
</dbReference>
<dbReference type="GO" id="GO:0008289">
    <property type="term" value="F:lipid binding"/>
    <property type="evidence" value="ECO:0007669"/>
    <property type="project" value="UniProtKB-KW"/>
</dbReference>
<dbReference type="InterPro" id="IPR002969">
    <property type="entry name" value="ApolipopD"/>
</dbReference>
<dbReference type="GO" id="GO:0000302">
    <property type="term" value="P:response to reactive oxygen species"/>
    <property type="evidence" value="ECO:0007669"/>
    <property type="project" value="TreeGrafter"/>
</dbReference>
<sequence length="198" mass="23000">MKTVLFLLLLWIGSASSAFVITEGKCPDVSAQRSLKFERYMGRWYEYMRFPSPLQPSLQCTSAHYEQLSDGSVKVVNDGYIRAELFNRNFVLDRWVAEGFADVPDPKKLAEFSVSFPPLDSKGQINYRIIRTDYHRTAVVHSCYEIWNANIQFAWILTRERGVRPRNLDRLFRELTNYGVDISNFITVDQRNCPTDTP</sequence>
<dbReference type="PIRSF" id="PIRSF036893">
    <property type="entry name" value="Lipocalin_ApoD"/>
    <property type="match status" value="1"/>
</dbReference>
<comment type="similarity">
    <text evidence="1 5">Belongs to the calycin superfamily. Lipocalin family.</text>
</comment>
<accession>A0AAV4EL15</accession>
<keyword evidence="5" id="KW-0732">Signal</keyword>
<proteinExistence type="inferred from homology"/>
<evidence type="ECO:0000259" key="6">
    <source>
        <dbReference type="Pfam" id="PF08212"/>
    </source>
</evidence>
<gene>
    <name evidence="7" type="ORF">ElyMa_000103100</name>
</gene>
<dbReference type="Pfam" id="PF08212">
    <property type="entry name" value="Lipocalin_2"/>
    <property type="match status" value="1"/>
</dbReference>
<dbReference type="AlphaFoldDB" id="A0AAV4EL15"/>
<evidence type="ECO:0000313" key="8">
    <source>
        <dbReference type="Proteomes" id="UP000762676"/>
    </source>
</evidence>
<feature type="domain" description="Lipocalin/cytosolic fatty-acid binding" evidence="6">
    <location>
        <begin position="36"/>
        <end position="190"/>
    </location>
</feature>
<feature type="signal peptide" evidence="5">
    <location>
        <begin position="1"/>
        <end position="17"/>
    </location>
</feature>
<dbReference type="InterPro" id="IPR022271">
    <property type="entry name" value="Lipocalin_ApoD"/>
</dbReference>
<dbReference type="GO" id="GO:0007420">
    <property type="term" value="P:brain development"/>
    <property type="evidence" value="ECO:0007669"/>
    <property type="project" value="InterPro"/>
</dbReference>
<protein>
    <recommendedName>
        <fullName evidence="2">Apolipoprotein D</fullName>
    </recommendedName>
</protein>
<dbReference type="Gene3D" id="2.40.128.20">
    <property type="match status" value="1"/>
</dbReference>
<dbReference type="GO" id="GO:0005737">
    <property type="term" value="C:cytoplasm"/>
    <property type="evidence" value="ECO:0007669"/>
    <property type="project" value="TreeGrafter"/>
</dbReference>
<dbReference type="GO" id="GO:0006869">
    <property type="term" value="P:lipid transport"/>
    <property type="evidence" value="ECO:0007669"/>
    <property type="project" value="InterPro"/>
</dbReference>
<keyword evidence="4" id="KW-0873">Pyrrolidone carboxylic acid</keyword>
<dbReference type="SUPFAM" id="SSF50814">
    <property type="entry name" value="Lipocalins"/>
    <property type="match status" value="1"/>
</dbReference>
<keyword evidence="8" id="KW-1185">Reference proteome</keyword>
<dbReference type="GO" id="GO:0006629">
    <property type="term" value="P:lipid metabolic process"/>
    <property type="evidence" value="ECO:0007669"/>
    <property type="project" value="TreeGrafter"/>
</dbReference>
<comment type="caution">
    <text evidence="7">The sequence shown here is derived from an EMBL/GenBank/DDBJ whole genome shotgun (WGS) entry which is preliminary data.</text>
</comment>
<evidence type="ECO:0000256" key="4">
    <source>
        <dbReference type="ARBA" id="ARBA00023283"/>
    </source>
</evidence>
<name>A0AAV4EL15_9GAST</name>
<keyword evidence="3" id="KW-0446">Lipid-binding</keyword>
<dbReference type="PRINTS" id="PR01219">
    <property type="entry name" value="APOLIPOPROTD"/>
</dbReference>
<evidence type="ECO:0000256" key="5">
    <source>
        <dbReference type="PIRNR" id="PIRNR036893"/>
    </source>
</evidence>
<dbReference type="EMBL" id="BMAT01000195">
    <property type="protein sequence ID" value="GFR61435.1"/>
    <property type="molecule type" value="Genomic_DNA"/>
</dbReference>
<organism evidence="7 8">
    <name type="scientific">Elysia marginata</name>
    <dbReference type="NCBI Taxonomy" id="1093978"/>
    <lineage>
        <taxon>Eukaryota</taxon>
        <taxon>Metazoa</taxon>
        <taxon>Spiralia</taxon>
        <taxon>Lophotrochozoa</taxon>
        <taxon>Mollusca</taxon>
        <taxon>Gastropoda</taxon>
        <taxon>Heterobranchia</taxon>
        <taxon>Euthyneura</taxon>
        <taxon>Panpulmonata</taxon>
        <taxon>Sacoglossa</taxon>
        <taxon>Placobranchoidea</taxon>
        <taxon>Plakobranchidae</taxon>
        <taxon>Elysia</taxon>
    </lineage>
</organism>
<feature type="chain" id="PRO_5043115979" description="Apolipoprotein D" evidence="5">
    <location>
        <begin position="18"/>
        <end position="198"/>
    </location>
</feature>
<dbReference type="GO" id="GO:0042246">
    <property type="term" value="P:tissue regeneration"/>
    <property type="evidence" value="ECO:0007669"/>
    <property type="project" value="InterPro"/>
</dbReference>